<dbReference type="AlphaFoldDB" id="A0AAD6Z219"/>
<accession>A0AAD6Z219</accession>
<evidence type="ECO:0000313" key="1">
    <source>
        <dbReference type="EMBL" id="KAJ7304637.1"/>
    </source>
</evidence>
<organism evidence="1 2">
    <name type="scientific">Mycena albidolilacea</name>
    <dbReference type="NCBI Taxonomy" id="1033008"/>
    <lineage>
        <taxon>Eukaryota</taxon>
        <taxon>Fungi</taxon>
        <taxon>Dikarya</taxon>
        <taxon>Basidiomycota</taxon>
        <taxon>Agaricomycotina</taxon>
        <taxon>Agaricomycetes</taxon>
        <taxon>Agaricomycetidae</taxon>
        <taxon>Agaricales</taxon>
        <taxon>Marasmiineae</taxon>
        <taxon>Mycenaceae</taxon>
        <taxon>Mycena</taxon>
    </lineage>
</organism>
<reference evidence="1" key="1">
    <citation type="submission" date="2023-03" db="EMBL/GenBank/DDBJ databases">
        <title>Massive genome expansion in bonnet fungi (Mycena s.s.) driven by repeated elements and novel gene families across ecological guilds.</title>
        <authorList>
            <consortium name="Lawrence Berkeley National Laboratory"/>
            <person name="Harder C.B."/>
            <person name="Miyauchi S."/>
            <person name="Viragh M."/>
            <person name="Kuo A."/>
            <person name="Thoen E."/>
            <person name="Andreopoulos B."/>
            <person name="Lu D."/>
            <person name="Skrede I."/>
            <person name="Drula E."/>
            <person name="Henrissat B."/>
            <person name="Morin E."/>
            <person name="Kohler A."/>
            <person name="Barry K."/>
            <person name="LaButti K."/>
            <person name="Morin E."/>
            <person name="Salamov A."/>
            <person name="Lipzen A."/>
            <person name="Mereny Z."/>
            <person name="Hegedus B."/>
            <person name="Baldrian P."/>
            <person name="Stursova M."/>
            <person name="Weitz H."/>
            <person name="Taylor A."/>
            <person name="Grigoriev I.V."/>
            <person name="Nagy L.G."/>
            <person name="Martin F."/>
            <person name="Kauserud H."/>
        </authorList>
    </citation>
    <scope>NUCLEOTIDE SEQUENCE</scope>
    <source>
        <strain evidence="1">CBHHK002</strain>
    </source>
</reference>
<protein>
    <submittedName>
        <fullName evidence="1">Uncharacterized protein</fullName>
    </submittedName>
</protein>
<keyword evidence="2" id="KW-1185">Reference proteome</keyword>
<sequence length="226" mass="24366">MSPSQGFDPLTLTLLCPIFGTYPLHLDSIDTLVLGDSACDEPLPHRAICGVDLGMLWAWIVCICRAPWRGGRSDRGGGRGKTEDGAITARFGQRGEWGTGEAAASRIPPPILLPKPKHLRGSTLRCCGLWIRGKRDEGAITQSMGIGAGRTRCTDSGALRGESAAEDYRVSPPILRRTPRLLVPISAHHALIPCVLLALASIHLEEKDTATHRPNPMLVSQPELES</sequence>
<dbReference type="EMBL" id="JARIHO010000100">
    <property type="protein sequence ID" value="KAJ7304637.1"/>
    <property type="molecule type" value="Genomic_DNA"/>
</dbReference>
<evidence type="ECO:0000313" key="2">
    <source>
        <dbReference type="Proteomes" id="UP001218218"/>
    </source>
</evidence>
<proteinExistence type="predicted"/>
<dbReference type="Proteomes" id="UP001218218">
    <property type="component" value="Unassembled WGS sequence"/>
</dbReference>
<gene>
    <name evidence="1" type="ORF">DFH08DRAFT_976629</name>
</gene>
<comment type="caution">
    <text evidence="1">The sequence shown here is derived from an EMBL/GenBank/DDBJ whole genome shotgun (WGS) entry which is preliminary data.</text>
</comment>
<name>A0AAD6Z219_9AGAR</name>